<evidence type="ECO:0000313" key="2">
    <source>
        <dbReference type="EMBL" id="SNY72124.1"/>
    </source>
</evidence>
<dbReference type="PANTHER" id="PTHR43591:SF99">
    <property type="entry name" value="OS06G0646000 PROTEIN"/>
    <property type="match status" value="1"/>
</dbReference>
<dbReference type="Pfam" id="PF13649">
    <property type="entry name" value="Methyltransf_25"/>
    <property type="match status" value="1"/>
</dbReference>
<dbReference type="GO" id="GO:0032259">
    <property type="term" value="P:methylation"/>
    <property type="evidence" value="ECO:0007669"/>
    <property type="project" value="UniProtKB-KW"/>
</dbReference>
<dbReference type="PANTHER" id="PTHR43591">
    <property type="entry name" value="METHYLTRANSFERASE"/>
    <property type="match status" value="1"/>
</dbReference>
<dbReference type="SUPFAM" id="SSF53335">
    <property type="entry name" value="S-adenosyl-L-methionine-dependent methyltransferases"/>
    <property type="match status" value="1"/>
</dbReference>
<dbReference type="PROSITE" id="PS51608">
    <property type="entry name" value="SAM_MT_UBIE"/>
    <property type="match status" value="1"/>
</dbReference>
<dbReference type="Proteomes" id="UP000219612">
    <property type="component" value="Unassembled WGS sequence"/>
</dbReference>
<reference evidence="2 3" key="1">
    <citation type="submission" date="2017-09" db="EMBL/GenBank/DDBJ databases">
        <authorList>
            <person name="Ehlers B."/>
            <person name="Leendertz F.H."/>
        </authorList>
    </citation>
    <scope>NUCLEOTIDE SEQUENCE [LARGE SCALE GENOMIC DNA]</scope>
    <source>
        <strain evidence="2 3">CGMCC 4.6857</strain>
    </source>
</reference>
<gene>
    <name evidence="2" type="ORF">SAMN05421748_14168</name>
</gene>
<dbReference type="InterPro" id="IPR004033">
    <property type="entry name" value="UbiE/COQ5_MeTrFase"/>
</dbReference>
<feature type="domain" description="Methyltransferase" evidence="1">
    <location>
        <begin position="38"/>
        <end position="131"/>
    </location>
</feature>
<organism evidence="2 3">
    <name type="scientific">Paractinoplanes atraurantiacus</name>
    <dbReference type="NCBI Taxonomy" id="1036182"/>
    <lineage>
        <taxon>Bacteria</taxon>
        <taxon>Bacillati</taxon>
        <taxon>Actinomycetota</taxon>
        <taxon>Actinomycetes</taxon>
        <taxon>Micromonosporales</taxon>
        <taxon>Micromonosporaceae</taxon>
        <taxon>Paractinoplanes</taxon>
    </lineage>
</organism>
<dbReference type="InterPro" id="IPR029063">
    <property type="entry name" value="SAM-dependent_MTases_sf"/>
</dbReference>
<evidence type="ECO:0000259" key="1">
    <source>
        <dbReference type="Pfam" id="PF13649"/>
    </source>
</evidence>
<dbReference type="RefSeq" id="WP_218855093.1">
    <property type="nucleotide sequence ID" value="NZ_OBDY01000041.1"/>
</dbReference>
<keyword evidence="2" id="KW-0489">Methyltransferase</keyword>
<protein>
    <submittedName>
        <fullName evidence="2">Methyltransferase domain-containing protein</fullName>
    </submittedName>
</protein>
<name>A0A285KHL1_9ACTN</name>
<dbReference type="GO" id="GO:0008168">
    <property type="term" value="F:methyltransferase activity"/>
    <property type="evidence" value="ECO:0007669"/>
    <property type="project" value="UniProtKB-KW"/>
</dbReference>
<dbReference type="CDD" id="cd02440">
    <property type="entry name" value="AdoMet_MTases"/>
    <property type="match status" value="1"/>
</dbReference>
<keyword evidence="3" id="KW-1185">Reference proteome</keyword>
<sequence>MTIESAFDQRAAAYSDDWHVRYAERLVELAGPSAGTRILDAATGTGLAATAAARAAGPTGHVLGVDISEGMLARARRSAAAPGIELVKADATALPHLPDDSFDLVLCSAGLLYMPVGPALREWRRLLKPGGLVGFSTMREGYPVAARLFRSHAARHGLALTDPATPLGTPSKCRQALEDAGYSPAGTVTETIRFSRSDLEHAWTAHTQGAHHDALTALSPEQTETFRTEYTGALTSLLDTDEDHVLDAEVLYAFGRA</sequence>
<dbReference type="Gene3D" id="3.40.50.150">
    <property type="entry name" value="Vaccinia Virus protein VP39"/>
    <property type="match status" value="1"/>
</dbReference>
<dbReference type="EMBL" id="OBDY01000041">
    <property type="protein sequence ID" value="SNY72124.1"/>
    <property type="molecule type" value="Genomic_DNA"/>
</dbReference>
<accession>A0A285KHL1</accession>
<evidence type="ECO:0000313" key="3">
    <source>
        <dbReference type="Proteomes" id="UP000219612"/>
    </source>
</evidence>
<keyword evidence="2" id="KW-0808">Transferase</keyword>
<dbReference type="InterPro" id="IPR041698">
    <property type="entry name" value="Methyltransf_25"/>
</dbReference>
<dbReference type="AlphaFoldDB" id="A0A285KHL1"/>
<proteinExistence type="predicted"/>